<keyword evidence="3 6" id="KW-0812">Transmembrane</keyword>
<evidence type="ECO:0000256" key="6">
    <source>
        <dbReference type="SAM" id="Phobius"/>
    </source>
</evidence>
<keyword evidence="2" id="KW-1003">Cell membrane</keyword>
<name>A0A518D261_9BACT</name>
<feature type="transmembrane region" description="Helical" evidence="6">
    <location>
        <begin position="96"/>
        <end position="116"/>
    </location>
</feature>
<protein>
    <submittedName>
        <fullName evidence="7">Putative permease YjgP/YjgQ family protein</fullName>
    </submittedName>
</protein>
<dbReference type="Pfam" id="PF03739">
    <property type="entry name" value="LptF_LptG"/>
    <property type="match status" value="1"/>
</dbReference>
<evidence type="ECO:0000313" key="8">
    <source>
        <dbReference type="Proteomes" id="UP000319342"/>
    </source>
</evidence>
<feature type="transmembrane region" description="Helical" evidence="6">
    <location>
        <begin position="274"/>
        <end position="293"/>
    </location>
</feature>
<keyword evidence="4 6" id="KW-1133">Transmembrane helix</keyword>
<feature type="transmembrane region" description="Helical" evidence="6">
    <location>
        <begin position="57"/>
        <end position="75"/>
    </location>
</feature>
<dbReference type="GO" id="GO:0043190">
    <property type="term" value="C:ATP-binding cassette (ABC) transporter complex"/>
    <property type="evidence" value="ECO:0007669"/>
    <property type="project" value="TreeGrafter"/>
</dbReference>
<dbReference type="Proteomes" id="UP000319342">
    <property type="component" value="Chromosome"/>
</dbReference>
<feature type="transmembrane region" description="Helical" evidence="6">
    <location>
        <begin position="336"/>
        <end position="355"/>
    </location>
</feature>
<evidence type="ECO:0000256" key="5">
    <source>
        <dbReference type="ARBA" id="ARBA00023136"/>
    </source>
</evidence>
<feature type="transmembrane region" description="Helical" evidence="6">
    <location>
        <begin position="300"/>
        <end position="316"/>
    </location>
</feature>
<gene>
    <name evidence="7" type="ORF">Pla163_27030</name>
</gene>
<organism evidence="7 8">
    <name type="scientific">Rohdeia mirabilis</name>
    <dbReference type="NCBI Taxonomy" id="2528008"/>
    <lineage>
        <taxon>Bacteria</taxon>
        <taxon>Pseudomonadati</taxon>
        <taxon>Planctomycetota</taxon>
        <taxon>Planctomycetia</taxon>
        <taxon>Planctomycetia incertae sedis</taxon>
        <taxon>Rohdeia</taxon>
    </lineage>
</organism>
<proteinExistence type="predicted"/>
<keyword evidence="5 6" id="KW-0472">Membrane</keyword>
<evidence type="ECO:0000313" key="7">
    <source>
        <dbReference type="EMBL" id="QDU85571.1"/>
    </source>
</evidence>
<sequence>MTLFFYLLRALATSTAFAIGALGFVVFPAVAVSAVHKLGGVSLGAVLRYIPMIGIQLTPYLVSLGFLLAVVSTFGRLASDREWIALQMAGVHPARALVPGAVVAGVLAAGTIWLIGTLSPQWSLEKDNFRANMLVQTLRNLAPGRTEFDIGRFYLSARGRDGAAFTEVQIRVPNPDPLAENEILALVADRVDITFDDTFMYMALTDVRTVNRTEAYFGGGNGGRIPLDLIFQRRAKDETRAKYRTSSGMLRDIADGVLEPDMRSKYVFEVHQRWSLGATYFLFLLIGMPTGLWLRAGTQLTALGAASVYAFAYYIFSLRLGQSLAEKGVLPPELAAWSTTGIALVIGVFMQWRLAKR</sequence>
<dbReference type="InterPro" id="IPR005495">
    <property type="entry name" value="LptG/LptF_permease"/>
</dbReference>
<comment type="subcellular location">
    <subcellularLocation>
        <location evidence="1">Cell membrane</location>
        <topology evidence="1">Multi-pass membrane protein</topology>
    </subcellularLocation>
</comment>
<accession>A0A518D261</accession>
<reference evidence="7 8" key="1">
    <citation type="submission" date="2019-02" db="EMBL/GenBank/DDBJ databases">
        <title>Deep-cultivation of Planctomycetes and their phenomic and genomic characterization uncovers novel biology.</title>
        <authorList>
            <person name="Wiegand S."/>
            <person name="Jogler M."/>
            <person name="Boedeker C."/>
            <person name="Pinto D."/>
            <person name="Vollmers J."/>
            <person name="Rivas-Marin E."/>
            <person name="Kohn T."/>
            <person name="Peeters S.H."/>
            <person name="Heuer A."/>
            <person name="Rast P."/>
            <person name="Oberbeckmann S."/>
            <person name="Bunk B."/>
            <person name="Jeske O."/>
            <person name="Meyerdierks A."/>
            <person name="Storesund J.E."/>
            <person name="Kallscheuer N."/>
            <person name="Luecker S."/>
            <person name="Lage O.M."/>
            <person name="Pohl T."/>
            <person name="Merkel B.J."/>
            <person name="Hornburger P."/>
            <person name="Mueller R.-W."/>
            <person name="Bruemmer F."/>
            <person name="Labrenz M."/>
            <person name="Spormann A.M."/>
            <person name="Op den Camp H."/>
            <person name="Overmann J."/>
            <person name="Amann R."/>
            <person name="Jetten M.S.M."/>
            <person name="Mascher T."/>
            <person name="Medema M.H."/>
            <person name="Devos D.P."/>
            <person name="Kaster A.-K."/>
            <person name="Ovreas L."/>
            <person name="Rohde M."/>
            <person name="Galperin M.Y."/>
            <person name="Jogler C."/>
        </authorList>
    </citation>
    <scope>NUCLEOTIDE SEQUENCE [LARGE SCALE GENOMIC DNA]</scope>
    <source>
        <strain evidence="7 8">Pla163</strain>
    </source>
</reference>
<keyword evidence="8" id="KW-1185">Reference proteome</keyword>
<evidence type="ECO:0000256" key="2">
    <source>
        <dbReference type="ARBA" id="ARBA00022475"/>
    </source>
</evidence>
<evidence type="ECO:0000256" key="4">
    <source>
        <dbReference type="ARBA" id="ARBA00022989"/>
    </source>
</evidence>
<dbReference type="EMBL" id="CP036290">
    <property type="protein sequence ID" value="QDU85571.1"/>
    <property type="molecule type" value="Genomic_DNA"/>
</dbReference>
<dbReference type="PANTHER" id="PTHR33529">
    <property type="entry name" value="SLR0882 PROTEIN-RELATED"/>
    <property type="match status" value="1"/>
</dbReference>
<dbReference type="PANTHER" id="PTHR33529:SF6">
    <property type="entry name" value="YJGP_YJGQ FAMILY PERMEASE"/>
    <property type="match status" value="1"/>
</dbReference>
<dbReference type="AlphaFoldDB" id="A0A518D261"/>
<evidence type="ECO:0000256" key="1">
    <source>
        <dbReference type="ARBA" id="ARBA00004651"/>
    </source>
</evidence>
<dbReference type="GO" id="GO:0015920">
    <property type="term" value="P:lipopolysaccharide transport"/>
    <property type="evidence" value="ECO:0007669"/>
    <property type="project" value="TreeGrafter"/>
</dbReference>
<evidence type="ECO:0000256" key="3">
    <source>
        <dbReference type="ARBA" id="ARBA00022692"/>
    </source>
</evidence>
<dbReference type="RefSeq" id="WP_419185919.1">
    <property type="nucleotide sequence ID" value="NZ_CP036290.1"/>
</dbReference>